<gene>
    <name evidence="1" type="ORF">EDC62_0230</name>
</gene>
<keyword evidence="2" id="KW-1185">Reference proteome</keyword>
<dbReference type="OrthoDB" id="8552614at2"/>
<proteinExistence type="predicted"/>
<evidence type="ECO:0000313" key="1">
    <source>
        <dbReference type="EMBL" id="RPE72539.1"/>
    </source>
</evidence>
<dbReference type="Pfam" id="PF05593">
    <property type="entry name" value="RHS_repeat"/>
    <property type="match status" value="1"/>
</dbReference>
<dbReference type="InterPro" id="IPR031325">
    <property type="entry name" value="RHS_repeat"/>
</dbReference>
<dbReference type="Gene3D" id="2.180.10.10">
    <property type="entry name" value="RHS repeat-associated core"/>
    <property type="match status" value="1"/>
</dbReference>
<name>A0A3N4UY96_9BURK</name>
<dbReference type="Proteomes" id="UP000272193">
    <property type="component" value="Unassembled WGS sequence"/>
</dbReference>
<reference evidence="1 2" key="1">
    <citation type="submission" date="2018-11" db="EMBL/GenBank/DDBJ databases">
        <title>Genomic Encyclopedia of Type Strains, Phase IV (KMG-IV): sequencing the most valuable type-strain genomes for metagenomic binning, comparative biology and taxonomic classification.</title>
        <authorList>
            <person name="Goeker M."/>
        </authorList>
    </citation>
    <scope>NUCLEOTIDE SEQUENCE [LARGE SCALE GENOMIC DNA]</scope>
    <source>
        <strain evidence="1 2">DSM 101684</strain>
    </source>
</reference>
<dbReference type="EMBL" id="RKQL01000001">
    <property type="protein sequence ID" value="RPE72539.1"/>
    <property type="molecule type" value="Genomic_DNA"/>
</dbReference>
<dbReference type="NCBIfam" id="TIGR01643">
    <property type="entry name" value="YD_repeat_2x"/>
    <property type="match status" value="1"/>
</dbReference>
<protein>
    <submittedName>
        <fullName evidence="1">YD repeat-containing protein</fullName>
    </submittedName>
</protein>
<dbReference type="InterPro" id="IPR006530">
    <property type="entry name" value="YD"/>
</dbReference>
<organism evidence="1 2">
    <name type="scientific">Tibeticola sediminis</name>
    <dbReference type="NCBI Taxonomy" id="1917811"/>
    <lineage>
        <taxon>Bacteria</taxon>
        <taxon>Pseudomonadati</taxon>
        <taxon>Pseudomonadota</taxon>
        <taxon>Betaproteobacteria</taxon>
        <taxon>Burkholderiales</taxon>
        <taxon>Comamonadaceae</taxon>
        <taxon>Tibeticola</taxon>
    </lineage>
</organism>
<accession>A0A3N4UY96</accession>
<evidence type="ECO:0000313" key="2">
    <source>
        <dbReference type="Proteomes" id="UP000272193"/>
    </source>
</evidence>
<comment type="caution">
    <text evidence="1">The sequence shown here is derived from an EMBL/GenBank/DDBJ whole genome shotgun (WGS) entry which is preliminary data.</text>
</comment>
<sequence>MATRYPAYRMQDGLTPLSADYFNFVFADIDTRIAELEARRADLQGVIDDLTRFGLQRIDALIGPSMQAVDDMIADLGARRDALVAALAGVGEVVTQTQLQAAITAEQVARDEAIATATARPYTVTYSHDGELRVSGMSETLPSGTRTTTYSYDGAGRLTQAASVLGGRTRTTSYHYDSTGALASYTVMES</sequence>
<dbReference type="RefSeq" id="WP_124219533.1">
    <property type="nucleotide sequence ID" value="NZ_RKQL01000001.1"/>
</dbReference>
<dbReference type="AlphaFoldDB" id="A0A3N4UY96"/>